<dbReference type="InterPro" id="IPR051848">
    <property type="entry name" value="PGIP"/>
</dbReference>
<evidence type="ECO:0000256" key="5">
    <source>
        <dbReference type="ARBA" id="ARBA00022737"/>
    </source>
</evidence>
<evidence type="ECO:0000256" key="3">
    <source>
        <dbReference type="ARBA" id="ARBA00022614"/>
    </source>
</evidence>
<evidence type="ECO:0000256" key="8">
    <source>
        <dbReference type="ARBA" id="ARBA00038043"/>
    </source>
</evidence>
<keyword evidence="6" id="KW-1133">Transmembrane helix</keyword>
<comment type="subcellular location">
    <subcellularLocation>
        <location evidence="2">Cell envelope</location>
    </subcellularLocation>
    <subcellularLocation>
        <location evidence="1">Membrane</location>
        <topology evidence="1">Single-pass membrane protein</topology>
    </subcellularLocation>
</comment>
<dbReference type="EMBL" id="BAABME010002821">
    <property type="protein sequence ID" value="GAA0156257.1"/>
    <property type="molecule type" value="Genomic_DNA"/>
</dbReference>
<evidence type="ECO:0000313" key="11">
    <source>
        <dbReference type="EMBL" id="GAA0156257.1"/>
    </source>
</evidence>
<keyword evidence="5" id="KW-0677">Repeat</keyword>
<sequence length="481" mass="52787">MLSFFTKNSSLIFLFFTILIHYSISVSAKCHVDDESGLLAFKKGIVSDPSGMLSKWKSGTDCCAWPGIQCRDTNRVHELALYGQLDKPNGYLAGTISPTLAKLKELNAVYFQDLRNISGPFPSFLFSLQNIGYVYIENNKLSGKLPENLGQLSNLIALSLAGNRFSGPIPSSIGGLTQLIQLKLHNNLLTGTIPASFKALKNVTALSLDHNQLSGAIPDFFTETHKLIFLELSHNKLSGNIPGSIAAIAPNLRFLQLGHNALSGTIPDFLGKFQALDTLDLSWNKFSGTVPKTFGNLTKIFNLDLSHNSLVDPFPQMNVKGIESLDLSYNNFNLVNIPKWVASSPIIYSLKLAKCGLKFKLDDFKPVETYFYDYIDLSENEITGSPVKLLNRTDYLVGFYASGNQLKFDFGSLRIVKTLKDLDISRNLVFGKVPQDVAGLRMLNVSHNHLCGQLPATKFAATAFAGNDCLCGSPLPACKKT</sequence>
<dbReference type="Pfam" id="PF13855">
    <property type="entry name" value="LRR_8"/>
    <property type="match status" value="2"/>
</dbReference>
<dbReference type="Pfam" id="PF00560">
    <property type="entry name" value="LRR_1"/>
    <property type="match status" value="1"/>
</dbReference>
<organism evidence="11 12">
    <name type="scientific">Lithospermum erythrorhizon</name>
    <name type="common">Purple gromwell</name>
    <name type="synonym">Lithospermum officinale var. erythrorhizon</name>
    <dbReference type="NCBI Taxonomy" id="34254"/>
    <lineage>
        <taxon>Eukaryota</taxon>
        <taxon>Viridiplantae</taxon>
        <taxon>Streptophyta</taxon>
        <taxon>Embryophyta</taxon>
        <taxon>Tracheophyta</taxon>
        <taxon>Spermatophyta</taxon>
        <taxon>Magnoliopsida</taxon>
        <taxon>eudicotyledons</taxon>
        <taxon>Gunneridae</taxon>
        <taxon>Pentapetalae</taxon>
        <taxon>asterids</taxon>
        <taxon>lamiids</taxon>
        <taxon>Boraginales</taxon>
        <taxon>Boraginaceae</taxon>
        <taxon>Boraginoideae</taxon>
        <taxon>Lithospermeae</taxon>
        <taxon>Lithospermum</taxon>
    </lineage>
</organism>
<dbReference type="PANTHER" id="PTHR48059">
    <property type="entry name" value="POLYGALACTURONASE INHIBITOR 1"/>
    <property type="match status" value="1"/>
</dbReference>
<feature type="signal peptide" evidence="9">
    <location>
        <begin position="1"/>
        <end position="28"/>
    </location>
</feature>
<evidence type="ECO:0000313" key="12">
    <source>
        <dbReference type="Proteomes" id="UP001454036"/>
    </source>
</evidence>
<evidence type="ECO:0000256" key="4">
    <source>
        <dbReference type="ARBA" id="ARBA00022692"/>
    </source>
</evidence>
<comment type="similarity">
    <text evidence="8">Belongs to the polygalacturonase-inhibiting protein family.</text>
</comment>
<dbReference type="InterPro" id="IPR001611">
    <property type="entry name" value="Leu-rich_rpt"/>
</dbReference>
<dbReference type="Proteomes" id="UP001454036">
    <property type="component" value="Unassembled WGS sequence"/>
</dbReference>
<dbReference type="PANTHER" id="PTHR48059:SF19">
    <property type="entry name" value="RECEPTOR-LIKE PROTEIN KINASE 5"/>
    <property type="match status" value="1"/>
</dbReference>
<evidence type="ECO:0000259" key="10">
    <source>
        <dbReference type="Pfam" id="PF08263"/>
    </source>
</evidence>
<gene>
    <name evidence="11" type="ORF">LIER_13788</name>
</gene>
<feature type="domain" description="Leucine-rich repeat-containing N-terminal plant-type" evidence="10">
    <location>
        <begin position="33"/>
        <end position="70"/>
    </location>
</feature>
<keyword evidence="12" id="KW-1185">Reference proteome</keyword>
<evidence type="ECO:0000256" key="6">
    <source>
        <dbReference type="ARBA" id="ARBA00022989"/>
    </source>
</evidence>
<dbReference type="SUPFAM" id="SSF52058">
    <property type="entry name" value="L domain-like"/>
    <property type="match status" value="1"/>
</dbReference>
<accession>A0AAV3PZ76</accession>
<evidence type="ECO:0000256" key="2">
    <source>
        <dbReference type="ARBA" id="ARBA00004196"/>
    </source>
</evidence>
<dbReference type="GO" id="GO:0016020">
    <property type="term" value="C:membrane"/>
    <property type="evidence" value="ECO:0007669"/>
    <property type="project" value="UniProtKB-SubCell"/>
</dbReference>
<dbReference type="InterPro" id="IPR013210">
    <property type="entry name" value="LRR_N_plant-typ"/>
</dbReference>
<dbReference type="Pfam" id="PF08263">
    <property type="entry name" value="LRRNT_2"/>
    <property type="match status" value="1"/>
</dbReference>
<dbReference type="AlphaFoldDB" id="A0AAV3PZ76"/>
<keyword evidence="3" id="KW-0433">Leucine-rich repeat</keyword>
<evidence type="ECO:0000256" key="7">
    <source>
        <dbReference type="ARBA" id="ARBA00023136"/>
    </source>
</evidence>
<dbReference type="FunFam" id="3.80.10.10:FF:000095">
    <property type="entry name" value="LRR receptor-like serine/threonine-protein kinase GSO1"/>
    <property type="match status" value="1"/>
</dbReference>
<reference evidence="11 12" key="1">
    <citation type="submission" date="2024-01" db="EMBL/GenBank/DDBJ databases">
        <title>The complete chloroplast genome sequence of Lithospermum erythrorhizon: insights into the phylogenetic relationship among Boraginaceae species and the maternal lineages of purple gromwells.</title>
        <authorList>
            <person name="Okada T."/>
            <person name="Watanabe K."/>
        </authorList>
    </citation>
    <scope>NUCLEOTIDE SEQUENCE [LARGE SCALE GENOMIC DNA]</scope>
</reference>
<comment type="caution">
    <text evidence="11">The sequence shown here is derived from an EMBL/GenBank/DDBJ whole genome shotgun (WGS) entry which is preliminary data.</text>
</comment>
<dbReference type="Gene3D" id="3.80.10.10">
    <property type="entry name" value="Ribonuclease Inhibitor"/>
    <property type="match status" value="2"/>
</dbReference>
<evidence type="ECO:0000256" key="9">
    <source>
        <dbReference type="SAM" id="SignalP"/>
    </source>
</evidence>
<keyword evidence="7" id="KW-0472">Membrane</keyword>
<name>A0AAV3PZ76_LITER</name>
<evidence type="ECO:0000256" key="1">
    <source>
        <dbReference type="ARBA" id="ARBA00004167"/>
    </source>
</evidence>
<feature type="chain" id="PRO_5043360266" description="Leucine-rich repeat-containing N-terminal plant-type domain-containing protein" evidence="9">
    <location>
        <begin position="29"/>
        <end position="481"/>
    </location>
</feature>
<protein>
    <recommendedName>
        <fullName evidence="10">Leucine-rich repeat-containing N-terminal plant-type domain-containing protein</fullName>
    </recommendedName>
</protein>
<keyword evidence="9" id="KW-0732">Signal</keyword>
<proteinExistence type="inferred from homology"/>
<dbReference type="InterPro" id="IPR032675">
    <property type="entry name" value="LRR_dom_sf"/>
</dbReference>
<keyword evidence="4" id="KW-0812">Transmembrane</keyword>